<accession>A0ABQ0L0P3</accession>
<keyword evidence="2" id="KW-1185">Reference proteome</keyword>
<gene>
    <name evidence="1" type="ORF">MCHLO_01704</name>
</gene>
<dbReference type="EMBL" id="DF839573">
    <property type="protein sequence ID" value="GAT44062.1"/>
    <property type="molecule type" value="Genomic_DNA"/>
</dbReference>
<reference evidence="1" key="1">
    <citation type="submission" date="2014-09" db="EMBL/GenBank/DDBJ databases">
        <title>Genome sequence of the luminous mushroom Mycena chlorophos for searching fungal bioluminescence genes.</title>
        <authorList>
            <person name="Tanaka Y."/>
            <person name="Kasuga D."/>
            <person name="Oba Y."/>
            <person name="Hase S."/>
            <person name="Sato K."/>
            <person name="Oba Y."/>
            <person name="Sakakibara Y."/>
        </authorList>
    </citation>
    <scope>NUCLEOTIDE SEQUENCE</scope>
</reference>
<evidence type="ECO:0000313" key="2">
    <source>
        <dbReference type="Proteomes" id="UP000815677"/>
    </source>
</evidence>
<sequence>MRLGSVDAIGATSFDRNRRSGREPEFKLVHDTVTSQQLAPTFAGLASSFPRITGRSPMNPAGNSLDRLRERLARDEAAPAINYSDAQREALARQYHADAALRDVIWPVLDSKIPQASAAGFYLEVNPQSLQTDEADLLTGLTAQLSRGSPPEVFAGLTLHAEEASLVIKANTYARVLFRDSMPVETVKEREVEALFDRFIDAIGKR</sequence>
<dbReference type="Proteomes" id="UP000815677">
    <property type="component" value="Unassembled WGS sequence"/>
</dbReference>
<evidence type="ECO:0000313" key="1">
    <source>
        <dbReference type="EMBL" id="GAT44062.1"/>
    </source>
</evidence>
<name>A0ABQ0L0P3_MYCCL</name>
<proteinExistence type="predicted"/>
<organism evidence="1 2">
    <name type="scientific">Mycena chlorophos</name>
    <name type="common">Agaric fungus</name>
    <name type="synonym">Agaricus chlorophos</name>
    <dbReference type="NCBI Taxonomy" id="658473"/>
    <lineage>
        <taxon>Eukaryota</taxon>
        <taxon>Fungi</taxon>
        <taxon>Dikarya</taxon>
        <taxon>Basidiomycota</taxon>
        <taxon>Agaricomycotina</taxon>
        <taxon>Agaricomycetes</taxon>
        <taxon>Agaricomycetidae</taxon>
        <taxon>Agaricales</taxon>
        <taxon>Marasmiineae</taxon>
        <taxon>Mycenaceae</taxon>
        <taxon>Mycena</taxon>
    </lineage>
</organism>
<protein>
    <submittedName>
        <fullName evidence="1">Uncharacterized protein</fullName>
    </submittedName>
</protein>